<dbReference type="InterPro" id="IPR019775">
    <property type="entry name" value="WD40_repeat_CS"/>
</dbReference>
<keyword evidence="1 3" id="KW-0853">WD repeat</keyword>
<feature type="region of interest" description="Disordered" evidence="5">
    <location>
        <begin position="123"/>
        <end position="146"/>
    </location>
</feature>
<dbReference type="Pfam" id="PF00400">
    <property type="entry name" value="WD40"/>
    <property type="match status" value="3"/>
</dbReference>
<evidence type="ECO:0000256" key="1">
    <source>
        <dbReference type="ARBA" id="ARBA00022574"/>
    </source>
</evidence>
<proteinExistence type="predicted"/>
<organism evidence="6 7">
    <name type="scientific">Mortierella alpina</name>
    <name type="common">Oleaginous fungus</name>
    <name type="synonym">Mortierella renispora</name>
    <dbReference type="NCBI Taxonomy" id="64518"/>
    <lineage>
        <taxon>Eukaryota</taxon>
        <taxon>Fungi</taxon>
        <taxon>Fungi incertae sedis</taxon>
        <taxon>Mucoromycota</taxon>
        <taxon>Mortierellomycotina</taxon>
        <taxon>Mortierellomycetes</taxon>
        <taxon>Mortierellales</taxon>
        <taxon>Mortierellaceae</taxon>
        <taxon>Mortierella</taxon>
    </lineage>
</organism>
<dbReference type="PANTHER" id="PTHR22847">
    <property type="entry name" value="WD40 REPEAT PROTEIN"/>
    <property type="match status" value="1"/>
</dbReference>
<dbReference type="SUPFAM" id="SSF50978">
    <property type="entry name" value="WD40 repeat-like"/>
    <property type="match status" value="1"/>
</dbReference>
<dbReference type="Proteomes" id="UP000717515">
    <property type="component" value="Unassembled WGS sequence"/>
</dbReference>
<evidence type="ECO:0000256" key="5">
    <source>
        <dbReference type="SAM" id="MobiDB-lite"/>
    </source>
</evidence>
<dbReference type="CDD" id="cd00200">
    <property type="entry name" value="WD40"/>
    <property type="match status" value="1"/>
</dbReference>
<feature type="compositionally biased region" description="Low complexity" evidence="5">
    <location>
        <begin position="127"/>
        <end position="146"/>
    </location>
</feature>
<feature type="repeat" description="WD" evidence="3">
    <location>
        <begin position="354"/>
        <end position="395"/>
    </location>
</feature>
<reference evidence="6" key="1">
    <citation type="submission" date="2021-07" db="EMBL/GenBank/DDBJ databases">
        <title>Draft genome of Mortierella alpina, strain LL118, isolated from an aspen leaf litter sample.</title>
        <authorList>
            <person name="Yang S."/>
            <person name="Vinatzer B.A."/>
        </authorList>
    </citation>
    <scope>NUCLEOTIDE SEQUENCE</scope>
    <source>
        <strain evidence="6">LL118</strain>
    </source>
</reference>
<protein>
    <recommendedName>
        <fullName evidence="8">WD40 repeat-like protein</fullName>
    </recommendedName>
</protein>
<evidence type="ECO:0000256" key="3">
    <source>
        <dbReference type="PROSITE-ProRule" id="PRU00221"/>
    </source>
</evidence>
<dbReference type="InterPro" id="IPR001680">
    <property type="entry name" value="WD40_rpt"/>
</dbReference>
<feature type="region of interest" description="Disordered" evidence="5">
    <location>
        <begin position="62"/>
        <end position="103"/>
    </location>
</feature>
<dbReference type="PROSITE" id="PS00678">
    <property type="entry name" value="WD_REPEATS_1"/>
    <property type="match status" value="1"/>
</dbReference>
<keyword evidence="4" id="KW-0175">Coiled coil</keyword>
<evidence type="ECO:0000256" key="4">
    <source>
        <dbReference type="SAM" id="Coils"/>
    </source>
</evidence>
<comment type="caution">
    <text evidence="6">The sequence shown here is derived from an EMBL/GenBank/DDBJ whole genome shotgun (WGS) entry which is preliminary data.</text>
</comment>
<accession>A0A9P8D1A4</accession>
<keyword evidence="2" id="KW-0677">Repeat</keyword>
<dbReference type="PROSITE" id="PS50082">
    <property type="entry name" value="WD_REPEATS_2"/>
    <property type="match status" value="4"/>
</dbReference>
<dbReference type="InterPro" id="IPR036322">
    <property type="entry name" value="WD40_repeat_dom_sf"/>
</dbReference>
<dbReference type="PRINTS" id="PR00320">
    <property type="entry name" value="GPROTEINBRPT"/>
</dbReference>
<feature type="compositionally biased region" description="Polar residues" evidence="5">
    <location>
        <begin position="73"/>
        <end position="84"/>
    </location>
</feature>
<gene>
    <name evidence="6" type="ORF">KVV02_005543</name>
</gene>
<dbReference type="AlphaFoldDB" id="A0A9P8D1A4"/>
<dbReference type="InterPro" id="IPR015943">
    <property type="entry name" value="WD40/YVTN_repeat-like_dom_sf"/>
</dbReference>
<dbReference type="PANTHER" id="PTHR22847:SF637">
    <property type="entry name" value="WD REPEAT DOMAIN 5B"/>
    <property type="match status" value="1"/>
</dbReference>
<dbReference type="EMBL" id="JAIFTL010000129">
    <property type="protein sequence ID" value="KAG9322795.1"/>
    <property type="molecule type" value="Genomic_DNA"/>
</dbReference>
<feature type="coiled-coil region" evidence="4">
    <location>
        <begin position="22"/>
        <end position="49"/>
    </location>
</feature>
<feature type="compositionally biased region" description="Polar residues" evidence="5">
    <location>
        <begin position="91"/>
        <end position="103"/>
    </location>
</feature>
<dbReference type="SMART" id="SM00320">
    <property type="entry name" value="WD40"/>
    <property type="match status" value="6"/>
</dbReference>
<evidence type="ECO:0000313" key="7">
    <source>
        <dbReference type="Proteomes" id="UP000717515"/>
    </source>
</evidence>
<name>A0A9P8D1A4_MORAP</name>
<feature type="repeat" description="WD" evidence="3">
    <location>
        <begin position="235"/>
        <end position="276"/>
    </location>
</feature>
<dbReference type="InterPro" id="IPR020472">
    <property type="entry name" value="WD40_PAC1"/>
</dbReference>
<dbReference type="GO" id="GO:1990234">
    <property type="term" value="C:transferase complex"/>
    <property type="evidence" value="ECO:0007669"/>
    <property type="project" value="UniProtKB-ARBA"/>
</dbReference>
<feature type="region of interest" description="Disordered" evidence="5">
    <location>
        <begin position="1"/>
        <end position="22"/>
    </location>
</feature>
<feature type="repeat" description="WD" evidence="3">
    <location>
        <begin position="546"/>
        <end position="585"/>
    </location>
</feature>
<sequence>MSAPNAAGHQSSSSSQQVDPAIEKLVKETKSLKAKIDVLETENRALKKSLYELSYIYSAQVGGSHHHDGIDTPRSQQPNGTSSIQDEDSTNRLSASSSQNSNVHHSDMVQAVGQLLSSLSAAQQIQGSDSTSSSSGNGSDASRAADVQIKSASDLIKVEDEGVRRLNMGTIVSRQDGSSKTDGRQFYLKNDLKGHQGAVYAVQYSPDGRYLATGSFDKTVRIWDGTTNQNELYVLKGHGLNISDLAWGHDSSRLLSAAYDKTCKLWDVESGKQLDSFEGDGFVQCVRFHPQGKLHTETMPCICESNVSVCIRLTDHVLSLTFIDNHIFFHGTTRNILTMVDTRKENNSSGPAITIKNDAMVNSIYVYHDGLTVISGDSSGYIKTWDVRTGRVLQSVLNEPTKKPISHIAVAKQRGSLDGVSLAETEEPESRWLAANSYDNVIRVYDRGFEPPTTMPRLIHSLKGYRNKHWPIKSAFFHGKDYIAGAAARRPGKVRGGDGEEPPSISSDKDVALESSLILASGSMDPYVYLFDVGTGDGQYDLLQKLSGHTDRVYDVDFHPIDHVLASGSADFSVKVWGRASKRKK</sequence>
<feature type="repeat" description="WD" evidence="3">
    <location>
        <begin position="192"/>
        <end position="224"/>
    </location>
</feature>
<dbReference type="PROSITE" id="PS50294">
    <property type="entry name" value="WD_REPEATS_REGION"/>
    <property type="match status" value="3"/>
</dbReference>
<evidence type="ECO:0000256" key="2">
    <source>
        <dbReference type="ARBA" id="ARBA00022737"/>
    </source>
</evidence>
<evidence type="ECO:0000313" key="6">
    <source>
        <dbReference type="EMBL" id="KAG9322795.1"/>
    </source>
</evidence>
<evidence type="ECO:0008006" key="8">
    <source>
        <dbReference type="Google" id="ProtNLM"/>
    </source>
</evidence>
<dbReference type="Gene3D" id="2.130.10.10">
    <property type="entry name" value="YVTN repeat-like/Quinoprotein amine dehydrogenase"/>
    <property type="match status" value="2"/>
</dbReference>